<dbReference type="EMBL" id="LR899013">
    <property type="protein sequence ID" value="CAD7089829.1"/>
    <property type="molecule type" value="Genomic_DNA"/>
</dbReference>
<accession>A0A7R8V1C3</accession>
<feature type="compositionally biased region" description="Gly residues" evidence="2">
    <location>
        <begin position="565"/>
        <end position="576"/>
    </location>
</feature>
<keyword evidence="1" id="KW-0175">Coiled coil</keyword>
<feature type="compositionally biased region" description="Low complexity" evidence="2">
    <location>
        <begin position="280"/>
        <end position="291"/>
    </location>
</feature>
<feature type="region of interest" description="Disordered" evidence="2">
    <location>
        <begin position="565"/>
        <end position="601"/>
    </location>
</feature>
<feature type="compositionally biased region" description="Gly residues" evidence="2">
    <location>
        <begin position="124"/>
        <end position="142"/>
    </location>
</feature>
<name>A0A7R8V1C3_HERIL</name>
<feature type="compositionally biased region" description="Low complexity" evidence="2">
    <location>
        <begin position="105"/>
        <end position="117"/>
    </location>
</feature>
<dbReference type="Proteomes" id="UP000594454">
    <property type="component" value="Chromosome 5"/>
</dbReference>
<feature type="coiled-coil region" evidence="1">
    <location>
        <begin position="859"/>
        <end position="886"/>
    </location>
</feature>
<protein>
    <submittedName>
        <fullName evidence="3">Uncharacterized protein</fullName>
    </submittedName>
</protein>
<dbReference type="AlphaFoldDB" id="A0A7R8V1C3"/>
<dbReference type="OrthoDB" id="7764536at2759"/>
<reference evidence="3 4" key="1">
    <citation type="submission" date="2020-11" db="EMBL/GenBank/DDBJ databases">
        <authorList>
            <person name="Wallbank WR R."/>
            <person name="Pardo Diaz C."/>
            <person name="Kozak K."/>
            <person name="Martin S."/>
            <person name="Jiggins C."/>
            <person name="Moest M."/>
            <person name="Warren A I."/>
            <person name="Generalovic N T."/>
            <person name="Byers J.R.P. K."/>
            <person name="Montejo-Kovacevich G."/>
            <person name="Yen C E."/>
        </authorList>
    </citation>
    <scope>NUCLEOTIDE SEQUENCE [LARGE SCALE GENOMIC DNA]</scope>
</reference>
<feature type="compositionally biased region" description="Gly residues" evidence="2">
    <location>
        <begin position="93"/>
        <end position="104"/>
    </location>
</feature>
<sequence>MPGHPRSDRHKRPGRGPVRGPDHVLQSAGLTGDYGTGEAGVGNLKPGGEYGPDQFDGGIGEVGPSRASPTRYDSSGAGPSGVTTGDRSFGPGVTTGTGGPGSIGPVGVVTSGSVGPTAIVSGSPGSGATGSKGIPSGAGTGRPGSIVPVSGRPGTFGPESGGPGSVGSASRGPTAGGAASQPGSFGPGSQVPSIGRPGSLGPGTGVASSYTPGSGLGSGVPSSGKPGSVGPGSGVPSSGKSGGPSSFGPGSGGPGSVVSDGKELTNEGTVNIATGSFVPGSGVAGSTAAGSRVPGSFGPTSGGLGSIAYTGEGPGSGEHSIPGIGSVAPGSVGHATVGSDTFGAGSIRPPTVAPSTADNATGAPVSGPSGAPSAGIMTSGHSTSSGGTKRPSIGTGRGRGSGGVTIVEGPVSGGPGSTVSPGRSSMVNGNKYPDESSQGYTGKGTPSTAPGTGRGSHVSSEHPSGYHSAVPVLSTEQSWGGLITGPGTIEVEGGIIPSYSKYSGTPGGVSSHVIASGGMVVGVGVSDSKVTGGSGRGSSHLSGVVGGPSTGVVTGAESVTATLGGSGGVVSGGPGSRGPSQISGGRGTGAPSAVFSIPSHKGSGRPLVGPLLSGDSLIEAACLKLDEINAVVRENNELKKQLKYSNEKLECICAENSRMKGIVSDTSVGSLGPLEEELKILKARGNFSPENAIKVIRIYVDDIKAHSRKADMIAAENDSLKQQLAKLEARIQVTTLPAEKETSTDINYLQTMVNNLRNEVIQLRVIEEDCARMRVEYDKLKQSMKDIGSPEDLYNMKKTSAALREVKCDRDRLRHLINSMVGIEDDIRKMRERAEKTDQLEKQLADLKGGGGGICGMSREEMKNEIERLKREKDEVQQKLDCVMCAESDMTNMQDQLREFDRVSCELHLYKIHYNELINELRRVSTRLLQLEPELEETRRRLALAETAICSYEKQMDELMSNLQRLSGHLLLIIQHYERLRRIASILLVSYEKVSKSFSCVSHCLLS</sequence>
<organism evidence="3 4">
    <name type="scientific">Hermetia illucens</name>
    <name type="common">Black soldier fly</name>
    <dbReference type="NCBI Taxonomy" id="343691"/>
    <lineage>
        <taxon>Eukaryota</taxon>
        <taxon>Metazoa</taxon>
        <taxon>Ecdysozoa</taxon>
        <taxon>Arthropoda</taxon>
        <taxon>Hexapoda</taxon>
        <taxon>Insecta</taxon>
        <taxon>Pterygota</taxon>
        <taxon>Neoptera</taxon>
        <taxon>Endopterygota</taxon>
        <taxon>Diptera</taxon>
        <taxon>Brachycera</taxon>
        <taxon>Stratiomyomorpha</taxon>
        <taxon>Stratiomyidae</taxon>
        <taxon>Hermetiinae</taxon>
        <taxon>Hermetia</taxon>
    </lineage>
</organism>
<feature type="compositionally biased region" description="Polar residues" evidence="2">
    <location>
        <begin position="435"/>
        <end position="450"/>
    </location>
</feature>
<evidence type="ECO:0000313" key="4">
    <source>
        <dbReference type="Proteomes" id="UP000594454"/>
    </source>
</evidence>
<evidence type="ECO:0000313" key="3">
    <source>
        <dbReference type="EMBL" id="CAD7089829.1"/>
    </source>
</evidence>
<feature type="region of interest" description="Disordered" evidence="2">
    <location>
        <begin position="1"/>
        <end position="468"/>
    </location>
</feature>
<proteinExistence type="predicted"/>
<evidence type="ECO:0000256" key="2">
    <source>
        <dbReference type="SAM" id="MobiDB-lite"/>
    </source>
</evidence>
<feature type="compositionally biased region" description="Low complexity" evidence="2">
    <location>
        <begin position="378"/>
        <end position="394"/>
    </location>
</feature>
<evidence type="ECO:0000256" key="1">
    <source>
        <dbReference type="SAM" id="Coils"/>
    </source>
</evidence>
<keyword evidence="4" id="KW-1185">Reference proteome</keyword>
<feature type="compositionally biased region" description="Low complexity" evidence="2">
    <location>
        <begin position="234"/>
        <end position="248"/>
    </location>
</feature>
<gene>
    <name evidence="3" type="ORF">HERILL_LOCUS12355</name>
</gene>
<feature type="coiled-coil region" evidence="1">
    <location>
        <begin position="703"/>
        <end position="730"/>
    </location>
</feature>